<evidence type="ECO:0000313" key="1">
    <source>
        <dbReference type="EMBL" id="KAL3804759.1"/>
    </source>
</evidence>
<sequence length="115" mass="12818">MPKSAMASDGAIVGPLSAEDMLATGQPYILYGTAWKKDDTADLVYEAMHVGFCFVNTACQPRHYDEAGVGYGWKTAAGEIGLKRKDFFLQTKFTALEGQDWNNMPRMLHVRTTRH</sequence>
<comment type="caution">
    <text evidence="1">The sequence shown here is derived from an EMBL/GenBank/DDBJ whole genome shotgun (WGS) entry which is preliminary data.</text>
</comment>
<dbReference type="AlphaFoldDB" id="A0ABD3QWE4"/>
<protein>
    <submittedName>
        <fullName evidence="1">Uncharacterized protein</fullName>
    </submittedName>
</protein>
<dbReference type="Proteomes" id="UP001530315">
    <property type="component" value="Unassembled WGS sequence"/>
</dbReference>
<name>A0ABD3QWE4_9STRA</name>
<organism evidence="1 2">
    <name type="scientific">Stephanodiscus triporus</name>
    <dbReference type="NCBI Taxonomy" id="2934178"/>
    <lineage>
        <taxon>Eukaryota</taxon>
        <taxon>Sar</taxon>
        <taxon>Stramenopiles</taxon>
        <taxon>Ochrophyta</taxon>
        <taxon>Bacillariophyta</taxon>
        <taxon>Coscinodiscophyceae</taxon>
        <taxon>Thalassiosirophycidae</taxon>
        <taxon>Stephanodiscales</taxon>
        <taxon>Stephanodiscaceae</taxon>
        <taxon>Stephanodiscus</taxon>
    </lineage>
</organism>
<proteinExistence type="predicted"/>
<accession>A0ABD3QWE4</accession>
<dbReference type="SUPFAM" id="SSF51430">
    <property type="entry name" value="NAD(P)-linked oxidoreductase"/>
    <property type="match status" value="1"/>
</dbReference>
<keyword evidence="2" id="KW-1185">Reference proteome</keyword>
<evidence type="ECO:0000313" key="2">
    <source>
        <dbReference type="Proteomes" id="UP001530315"/>
    </source>
</evidence>
<dbReference type="InterPro" id="IPR036812">
    <property type="entry name" value="NAD(P)_OxRdtase_dom_sf"/>
</dbReference>
<dbReference type="EMBL" id="JALLAZ020000069">
    <property type="protein sequence ID" value="KAL3804759.1"/>
    <property type="molecule type" value="Genomic_DNA"/>
</dbReference>
<gene>
    <name evidence="1" type="ORF">ACHAW5_005926</name>
</gene>
<dbReference type="Gene3D" id="3.20.20.100">
    <property type="entry name" value="NADP-dependent oxidoreductase domain"/>
    <property type="match status" value="1"/>
</dbReference>
<reference evidence="1 2" key="1">
    <citation type="submission" date="2024-10" db="EMBL/GenBank/DDBJ databases">
        <title>Updated reference genomes for cyclostephanoid diatoms.</title>
        <authorList>
            <person name="Roberts W.R."/>
            <person name="Alverson A.J."/>
        </authorList>
    </citation>
    <scope>NUCLEOTIDE SEQUENCE [LARGE SCALE GENOMIC DNA]</scope>
    <source>
        <strain evidence="1 2">AJA276-08</strain>
    </source>
</reference>